<feature type="domain" description="Cytidyltransferase-like" evidence="8">
    <location>
        <begin position="6"/>
        <end position="90"/>
    </location>
</feature>
<accession>A0A5S3WIP3</accession>
<dbReference type="SUPFAM" id="SSF53613">
    <property type="entry name" value="Ribokinase-like"/>
    <property type="match status" value="1"/>
</dbReference>
<keyword evidence="6" id="KW-0119">Carbohydrate metabolism</keyword>
<evidence type="ECO:0000256" key="2">
    <source>
        <dbReference type="ARBA" id="ARBA00003753"/>
    </source>
</evidence>
<dbReference type="InterPro" id="IPR011611">
    <property type="entry name" value="PfkB_dom"/>
</dbReference>
<evidence type="ECO:0000256" key="4">
    <source>
        <dbReference type="ARBA" id="ARBA00022777"/>
    </source>
</evidence>
<keyword evidence="3" id="KW-0808">Transferase</keyword>
<dbReference type="PANTHER" id="PTHR46969:SF1">
    <property type="entry name" value="BIFUNCTIONAL PROTEIN HLDE"/>
    <property type="match status" value="1"/>
</dbReference>
<evidence type="ECO:0000256" key="3">
    <source>
        <dbReference type="ARBA" id="ARBA00022679"/>
    </source>
</evidence>
<dbReference type="OrthoDB" id="9802794at2"/>
<dbReference type="GO" id="GO:0005829">
    <property type="term" value="C:cytosol"/>
    <property type="evidence" value="ECO:0007669"/>
    <property type="project" value="TreeGrafter"/>
</dbReference>
<dbReference type="GO" id="GO:0033785">
    <property type="term" value="F:heptose 7-phosphate kinase activity"/>
    <property type="evidence" value="ECO:0007669"/>
    <property type="project" value="TreeGrafter"/>
</dbReference>
<dbReference type="EMBL" id="PNCI01000037">
    <property type="protein sequence ID" value="TMP27116.1"/>
    <property type="molecule type" value="Genomic_DNA"/>
</dbReference>
<dbReference type="Gene3D" id="3.40.50.620">
    <property type="entry name" value="HUPs"/>
    <property type="match status" value="1"/>
</dbReference>
<sequence>MKKVLVTGKFDLLHPGHIRLLKFAKECGDHLTVAVLSDSSCEEPCRISESHRLEMLNSLECVDQAFISSDDASIIIHKIKPAIVVKGKEFEERNNPELSALQCYGGKLIFGSGEFESNAEQFIRRNSSAKNHFDFKEIKEYISRHRIRQPDIDNTLNTIQKLDVLVIGEVIVDEYVQGTAVGLSQEDPTIVMTPNKTDTFLGGAAITAGHIKAIGARKVNLISVIGEDKASNYVKKYIDNYELDTYLYTDNSRPTPLKTRYRAGTKTLLRVNNVRQHKISLELQADIFNKVENLIPELDIVVFSDFNYGLLPQTLVESITKLCENNNVKIVADSQSSSQVGDISRYKNMDLITPTEREVRVALNNPDDGLVILAQKLAKKSQAKNVVITLAEEGLFIHLPSQDFSKWENDKLPAINKHAVDPAGAGDCFLAASSLALCTGAPIWQACYLGSLAAACQVGSVGNTPLKRITLEKAIEDSFK</sequence>
<evidence type="ECO:0000256" key="1">
    <source>
        <dbReference type="ARBA" id="ARBA00002319"/>
    </source>
</evidence>
<dbReference type="CDD" id="cd01172">
    <property type="entry name" value="RfaE_like"/>
    <property type="match status" value="1"/>
</dbReference>
<feature type="domain" description="Carbohydrate kinase PfkB" evidence="7">
    <location>
        <begin position="163"/>
        <end position="464"/>
    </location>
</feature>
<gene>
    <name evidence="9" type="ORF">CWB99_16520</name>
</gene>
<evidence type="ECO:0000256" key="5">
    <source>
        <dbReference type="ARBA" id="ARBA00023268"/>
    </source>
</evidence>
<comment type="function">
    <text evidence="1">Catalyzes the phosphorylation of D-glycero-D-manno-heptose 7-phosphate at the C-1 position to selectively form D-glycero-beta-D-manno-heptose-1,7-bisphosphate.</text>
</comment>
<dbReference type="GO" id="GO:0033786">
    <property type="term" value="F:heptose-1-phosphate adenylyltransferase activity"/>
    <property type="evidence" value="ECO:0007669"/>
    <property type="project" value="TreeGrafter"/>
</dbReference>
<proteinExistence type="predicted"/>
<reference evidence="9 10" key="1">
    <citation type="submission" date="2018-01" db="EMBL/GenBank/DDBJ databases">
        <authorList>
            <person name="Paulsen S."/>
            <person name="Gram L.K."/>
        </authorList>
    </citation>
    <scope>NUCLEOTIDE SEQUENCE [LARGE SCALE GENOMIC DNA]</scope>
    <source>
        <strain evidence="9 10">S2676</strain>
    </source>
</reference>
<evidence type="ECO:0000259" key="8">
    <source>
        <dbReference type="Pfam" id="PF01467"/>
    </source>
</evidence>
<evidence type="ECO:0000259" key="7">
    <source>
        <dbReference type="Pfam" id="PF00294"/>
    </source>
</evidence>
<keyword evidence="5" id="KW-0511">Multifunctional enzyme</keyword>
<reference evidence="10" key="2">
    <citation type="submission" date="2019-06" db="EMBL/GenBank/DDBJ databases">
        <title>Co-occurence of chitin degradation, pigmentation and bioactivity in marine Pseudoalteromonas.</title>
        <authorList>
            <person name="Sonnenschein E.C."/>
            <person name="Bech P.K."/>
        </authorList>
    </citation>
    <scope>NUCLEOTIDE SEQUENCE [LARGE SCALE GENOMIC DNA]</scope>
    <source>
        <strain evidence="10">S2676</strain>
    </source>
</reference>
<protein>
    <submittedName>
        <fullName evidence="9">ADP-heptose synthase</fullName>
    </submittedName>
</protein>
<evidence type="ECO:0000313" key="10">
    <source>
        <dbReference type="Proteomes" id="UP000310249"/>
    </source>
</evidence>
<keyword evidence="4" id="KW-0418">Kinase</keyword>
<comment type="function">
    <text evidence="2">Catalyzes the ADP transfer from ATP to D-glycero-beta-D-manno-heptose 1-phosphate, yielding ADP-D-glycero-beta-D-manno-heptose.</text>
</comment>
<evidence type="ECO:0000313" key="9">
    <source>
        <dbReference type="EMBL" id="TMP27116.1"/>
    </source>
</evidence>
<dbReference type="InterPro" id="IPR004821">
    <property type="entry name" value="Cyt_trans-like"/>
</dbReference>
<organism evidence="9 10">
    <name type="scientific">Pseudoalteromonas rubra</name>
    <dbReference type="NCBI Taxonomy" id="43658"/>
    <lineage>
        <taxon>Bacteria</taxon>
        <taxon>Pseudomonadati</taxon>
        <taxon>Pseudomonadota</taxon>
        <taxon>Gammaproteobacteria</taxon>
        <taxon>Alteromonadales</taxon>
        <taxon>Pseudoalteromonadaceae</taxon>
        <taxon>Pseudoalteromonas</taxon>
    </lineage>
</organism>
<dbReference type="Proteomes" id="UP000310249">
    <property type="component" value="Unassembled WGS sequence"/>
</dbReference>
<dbReference type="RefSeq" id="WP_138549989.1">
    <property type="nucleotide sequence ID" value="NZ_PNCH01000006.1"/>
</dbReference>
<dbReference type="AlphaFoldDB" id="A0A5S3WIP3"/>
<comment type="caution">
    <text evidence="9">The sequence shown here is derived from an EMBL/GenBank/DDBJ whole genome shotgun (WGS) entry which is preliminary data.</text>
</comment>
<dbReference type="Gene3D" id="3.40.1190.20">
    <property type="match status" value="1"/>
</dbReference>
<dbReference type="InterPro" id="IPR029056">
    <property type="entry name" value="Ribokinase-like"/>
</dbReference>
<dbReference type="SUPFAM" id="SSF52374">
    <property type="entry name" value="Nucleotidylyl transferase"/>
    <property type="match status" value="1"/>
</dbReference>
<dbReference type="NCBIfam" id="TIGR00125">
    <property type="entry name" value="cyt_tran_rel"/>
    <property type="match status" value="1"/>
</dbReference>
<dbReference type="Pfam" id="PF01467">
    <property type="entry name" value="CTP_transf_like"/>
    <property type="match status" value="1"/>
</dbReference>
<dbReference type="GO" id="GO:0016773">
    <property type="term" value="F:phosphotransferase activity, alcohol group as acceptor"/>
    <property type="evidence" value="ECO:0007669"/>
    <property type="project" value="InterPro"/>
</dbReference>
<evidence type="ECO:0000256" key="6">
    <source>
        <dbReference type="ARBA" id="ARBA00023277"/>
    </source>
</evidence>
<dbReference type="InterPro" id="IPR014729">
    <property type="entry name" value="Rossmann-like_a/b/a_fold"/>
</dbReference>
<dbReference type="Pfam" id="PF00294">
    <property type="entry name" value="PfkB"/>
    <property type="match status" value="1"/>
</dbReference>
<dbReference type="InterPro" id="IPR011913">
    <property type="entry name" value="RfaE_dom_I"/>
</dbReference>
<name>A0A5S3WIP3_9GAMM</name>
<dbReference type="PANTHER" id="PTHR46969">
    <property type="entry name" value="BIFUNCTIONAL PROTEIN HLDE"/>
    <property type="match status" value="1"/>
</dbReference>